<accession>A0A2T0STA6</accession>
<dbReference type="GO" id="GO:0043856">
    <property type="term" value="F:anti-sigma factor antagonist activity"/>
    <property type="evidence" value="ECO:0007669"/>
    <property type="project" value="InterPro"/>
</dbReference>
<keyword evidence="5" id="KW-1185">Reference proteome</keyword>
<dbReference type="AlphaFoldDB" id="A0A2T0STA6"/>
<gene>
    <name evidence="4" type="ORF">CLV43_1118</name>
</gene>
<dbReference type="Gene3D" id="3.30.750.24">
    <property type="entry name" value="STAS domain"/>
    <property type="match status" value="1"/>
</dbReference>
<evidence type="ECO:0000256" key="1">
    <source>
        <dbReference type="ARBA" id="ARBA00009013"/>
    </source>
</evidence>
<dbReference type="Pfam" id="PF01740">
    <property type="entry name" value="STAS"/>
    <property type="match status" value="1"/>
</dbReference>
<comment type="caution">
    <text evidence="4">The sequence shown here is derived from an EMBL/GenBank/DDBJ whole genome shotgun (WGS) entry which is preliminary data.</text>
</comment>
<name>A0A2T0STA6_9PSEU</name>
<dbReference type="NCBIfam" id="TIGR00377">
    <property type="entry name" value="ant_ant_sig"/>
    <property type="match status" value="1"/>
</dbReference>
<dbReference type="PANTHER" id="PTHR33495">
    <property type="entry name" value="ANTI-SIGMA FACTOR ANTAGONIST TM_1081-RELATED-RELATED"/>
    <property type="match status" value="1"/>
</dbReference>
<dbReference type="OrthoDB" id="280847at2"/>
<protein>
    <recommendedName>
        <fullName evidence="2">Anti-sigma factor antagonist</fullName>
    </recommendedName>
</protein>
<organism evidence="4 5">
    <name type="scientific">Umezawaea tangerina</name>
    <dbReference type="NCBI Taxonomy" id="84725"/>
    <lineage>
        <taxon>Bacteria</taxon>
        <taxon>Bacillati</taxon>
        <taxon>Actinomycetota</taxon>
        <taxon>Actinomycetes</taxon>
        <taxon>Pseudonocardiales</taxon>
        <taxon>Pseudonocardiaceae</taxon>
        <taxon>Umezawaea</taxon>
    </lineage>
</organism>
<evidence type="ECO:0000256" key="2">
    <source>
        <dbReference type="RuleBase" id="RU003749"/>
    </source>
</evidence>
<comment type="similarity">
    <text evidence="1 2">Belongs to the anti-sigma-factor antagonist family.</text>
</comment>
<feature type="domain" description="STAS" evidence="3">
    <location>
        <begin position="1"/>
        <end position="110"/>
    </location>
</feature>
<evidence type="ECO:0000313" key="5">
    <source>
        <dbReference type="Proteomes" id="UP000239494"/>
    </source>
</evidence>
<dbReference type="PANTHER" id="PTHR33495:SF14">
    <property type="entry name" value="ANTI-SIGMA FACTOR ANTAGONIST"/>
    <property type="match status" value="1"/>
</dbReference>
<dbReference type="PROSITE" id="PS50801">
    <property type="entry name" value="STAS"/>
    <property type="match status" value="1"/>
</dbReference>
<dbReference type="Proteomes" id="UP000239494">
    <property type="component" value="Unassembled WGS sequence"/>
</dbReference>
<evidence type="ECO:0000313" key="4">
    <source>
        <dbReference type="EMBL" id="PRY36636.1"/>
    </source>
</evidence>
<dbReference type="InterPro" id="IPR003658">
    <property type="entry name" value="Anti-sigma_ant"/>
</dbReference>
<reference evidence="4 5" key="1">
    <citation type="submission" date="2018-03" db="EMBL/GenBank/DDBJ databases">
        <title>Genomic Encyclopedia of Archaeal and Bacterial Type Strains, Phase II (KMG-II): from individual species to whole genera.</title>
        <authorList>
            <person name="Goeker M."/>
        </authorList>
    </citation>
    <scope>NUCLEOTIDE SEQUENCE [LARGE SCALE GENOMIC DNA]</scope>
    <source>
        <strain evidence="4 5">DSM 44720</strain>
    </source>
</reference>
<dbReference type="RefSeq" id="WP_106192460.1">
    <property type="nucleotide sequence ID" value="NZ_PVTF01000011.1"/>
</dbReference>
<dbReference type="SUPFAM" id="SSF52091">
    <property type="entry name" value="SpoIIaa-like"/>
    <property type="match status" value="1"/>
</dbReference>
<dbReference type="CDD" id="cd07043">
    <property type="entry name" value="STAS_anti-anti-sigma_factors"/>
    <property type="match status" value="1"/>
</dbReference>
<dbReference type="EMBL" id="PVTF01000011">
    <property type="protein sequence ID" value="PRY36636.1"/>
    <property type="molecule type" value="Genomic_DNA"/>
</dbReference>
<proteinExistence type="inferred from homology"/>
<sequence>MRIERSTRGTVLVVALRGELDGAVASEVHDELDGLVAGGGGGVALDLGGMTYVSSAGLRFLLLVHHHARRRGVRLALAGVRPDVHEVMAATGFIDAFVVADSVDDAVEALVR</sequence>
<dbReference type="InterPro" id="IPR036513">
    <property type="entry name" value="STAS_dom_sf"/>
</dbReference>
<evidence type="ECO:0000259" key="3">
    <source>
        <dbReference type="PROSITE" id="PS50801"/>
    </source>
</evidence>
<dbReference type="InterPro" id="IPR002645">
    <property type="entry name" value="STAS_dom"/>
</dbReference>